<dbReference type="EMBL" id="JAQQAF010000001">
    <property type="protein sequence ID" value="KAJ8512311.1"/>
    <property type="molecule type" value="Genomic_DNA"/>
</dbReference>
<dbReference type="Proteomes" id="UP001222027">
    <property type="component" value="Unassembled WGS sequence"/>
</dbReference>
<evidence type="ECO:0000313" key="1">
    <source>
        <dbReference type="EMBL" id="KAJ8512311.1"/>
    </source>
</evidence>
<reference evidence="1 2" key="1">
    <citation type="submission" date="2022-12" db="EMBL/GenBank/DDBJ databases">
        <title>Chromosome-scale assembly of the Ensete ventricosum genome.</title>
        <authorList>
            <person name="Dussert Y."/>
            <person name="Stocks J."/>
            <person name="Wendawek A."/>
            <person name="Woldeyes F."/>
            <person name="Nichols R.A."/>
            <person name="Borrell J.S."/>
        </authorList>
    </citation>
    <scope>NUCLEOTIDE SEQUENCE [LARGE SCALE GENOMIC DNA]</scope>
    <source>
        <strain evidence="2">cv. Maze</strain>
        <tissue evidence="1">Seeds</tissue>
    </source>
</reference>
<proteinExistence type="predicted"/>
<keyword evidence="2" id="KW-1185">Reference proteome</keyword>
<protein>
    <submittedName>
        <fullName evidence="1">Uncharacterized protein</fullName>
    </submittedName>
</protein>
<evidence type="ECO:0000313" key="2">
    <source>
        <dbReference type="Proteomes" id="UP001222027"/>
    </source>
</evidence>
<organism evidence="1 2">
    <name type="scientific">Ensete ventricosum</name>
    <name type="common">Abyssinian banana</name>
    <name type="synonym">Musa ensete</name>
    <dbReference type="NCBI Taxonomy" id="4639"/>
    <lineage>
        <taxon>Eukaryota</taxon>
        <taxon>Viridiplantae</taxon>
        <taxon>Streptophyta</taxon>
        <taxon>Embryophyta</taxon>
        <taxon>Tracheophyta</taxon>
        <taxon>Spermatophyta</taxon>
        <taxon>Magnoliopsida</taxon>
        <taxon>Liliopsida</taxon>
        <taxon>Zingiberales</taxon>
        <taxon>Musaceae</taxon>
        <taxon>Ensete</taxon>
    </lineage>
</organism>
<gene>
    <name evidence="1" type="ORF">OPV22_002745</name>
</gene>
<dbReference type="AlphaFoldDB" id="A0AAV8RYT8"/>
<name>A0AAV8RYT8_ENSVE</name>
<sequence length="122" mass="13126">MTAGRSHDGKGKSIVIASGGQRQCVRVPHYNGGSSSRNTAIDGWLLTTTIAHRQGHNHAAGCAGVVSVPTSTYSVSAEALNPISKRILTIHNDHAFAFITPRLRVSKDFVCFVEVRSIEWLA</sequence>
<accession>A0AAV8RYT8</accession>
<comment type="caution">
    <text evidence="1">The sequence shown here is derived from an EMBL/GenBank/DDBJ whole genome shotgun (WGS) entry which is preliminary data.</text>
</comment>